<evidence type="ECO:0000313" key="2">
    <source>
        <dbReference type="EMBL" id="PRM93674.1"/>
    </source>
</evidence>
<keyword evidence="1" id="KW-0812">Transmembrane</keyword>
<feature type="transmembrane region" description="Helical" evidence="1">
    <location>
        <begin position="900"/>
        <end position="923"/>
    </location>
</feature>
<protein>
    <submittedName>
        <fullName evidence="2">Uncharacterized protein</fullName>
    </submittedName>
</protein>
<evidence type="ECO:0000256" key="1">
    <source>
        <dbReference type="SAM" id="Phobius"/>
    </source>
</evidence>
<dbReference type="RefSeq" id="WP_105915926.1">
    <property type="nucleotide sequence ID" value="NZ_NXGE01000007.1"/>
</dbReference>
<gene>
    <name evidence="2" type="ORF">CJ673_09370</name>
</gene>
<accession>A0A2S9T4A7</accession>
<organism evidence="2 3">
    <name type="scientific">Aliarcobacter cryaerophilus</name>
    <dbReference type="NCBI Taxonomy" id="28198"/>
    <lineage>
        <taxon>Bacteria</taxon>
        <taxon>Pseudomonadati</taxon>
        <taxon>Campylobacterota</taxon>
        <taxon>Epsilonproteobacteria</taxon>
        <taxon>Campylobacterales</taxon>
        <taxon>Arcobacteraceae</taxon>
        <taxon>Aliarcobacter</taxon>
    </lineage>
</organism>
<feature type="transmembrane region" description="Helical" evidence="1">
    <location>
        <begin position="373"/>
        <end position="390"/>
    </location>
</feature>
<dbReference type="AlphaFoldDB" id="A0A2S9T4A7"/>
<comment type="caution">
    <text evidence="2">The sequence shown here is derived from an EMBL/GenBank/DDBJ whole genome shotgun (WGS) entry which is preliminary data.</text>
</comment>
<dbReference type="EMBL" id="NXGE01000007">
    <property type="protein sequence ID" value="PRM93674.1"/>
    <property type="molecule type" value="Genomic_DNA"/>
</dbReference>
<proteinExistence type="predicted"/>
<evidence type="ECO:0000313" key="3">
    <source>
        <dbReference type="Proteomes" id="UP000238281"/>
    </source>
</evidence>
<feature type="transmembrane region" description="Helical" evidence="1">
    <location>
        <begin position="330"/>
        <end position="352"/>
    </location>
</feature>
<name>A0A2S9T4A7_9BACT</name>
<reference evidence="2 3" key="1">
    <citation type="submission" date="2017-09" db="EMBL/GenBank/DDBJ databases">
        <title>Reassesment of A. cryaerophilus.</title>
        <authorList>
            <person name="Perez-Cataluna A."/>
            <person name="Collado L."/>
            <person name="Salgado O."/>
            <person name="Lefinanco V."/>
            <person name="Figueras M.J."/>
        </authorList>
    </citation>
    <scope>NUCLEOTIDE SEQUENCE [LARGE SCALE GENOMIC DNA]</scope>
    <source>
        <strain evidence="2 3">LMG 10210</strain>
    </source>
</reference>
<keyword evidence="1" id="KW-0472">Membrane</keyword>
<sequence length="960" mass="108804">MKKYILHIFLFTILFLTNSIGAEIIRYQTENRSSLLDDKMAATIIKGATSKSLNFNTSTPICKDLYKFVYDENENIKSKTRVEAQKYLIDFNFKEGNFTCSYINEQEFGDASKSITLSIPNWTLLLGYIDSTKSGSSLVNIPLEIDNIYNLFDAEYKPSNLSVMPDYGHYETTWEAIKKLGKKIFTIGNSTDDTNSLSTNSYNVEKRAKDLGLQYLNYNKDKENFTVSQFVTGLVTLNGNVVSGVSQTGDIIINPEIEKKMTILDSVEYSKGIWETFKDKVSEVYTNMTGGQVDNVNYTSVFSFEKYFDKKIFGLYYEFMSFGWQAVFDYAGVLILAMVFLYTGGIIGYKYLMFKLNSSNENKEWDFPFSNRLTAIVIMLVVFFIHFPSGNSESIVSSNNNQSDKVFEITTTNNNQATQLDSQTTMFKIGIGFLGNIGATIADITATNATVFYMRYLFNTTHTRSYEDTLNILNQTRREIVEQAVLQSFFKDNCIASHEVSYKKYNGFQMADSHIDLLWNVDNGSSKIFDGKGTISPLMCKNLETSLMIGREYLKKTKAVSEKTITNLSKNSNFNVTTNNSSYTTMSQLYVDTQLLGVKNVGWFMASTLPISHVFMLNSNIINNAYDGLSRTTNGEAVTTMLVNKANDLYTKEDENLSKQTLDTEILGSVTSNWIKNTFSTLTSYQIYNMLPYFGEIRQFFEKAVEGAGESLFEVAGIFMPQGKLLSFAKSSLDKFTKEANEQKTKKSLKDNSKVSQSIDFLSSGFKSFIVYVTAFSLAVIFYKLMIQGIFAAVITLLAILKIGLYFWDCFMHFFVSPFMILWQMTIKEKTDRVNSYLVDGFILYVIKPTLIVSSFFMFIISFEIITGVYSLIFDICFSTLNLSNSLYEDSSISLSFVTQSVITGFSDIFIYFIGMILAYFIILKGDDMILAKFKYKDETESGLLHQLGERVQALGGARI</sequence>
<feature type="transmembrane region" description="Helical" evidence="1">
    <location>
        <begin position="761"/>
        <end position="783"/>
    </location>
</feature>
<dbReference type="Proteomes" id="UP000238281">
    <property type="component" value="Unassembled WGS sequence"/>
</dbReference>
<keyword evidence="1" id="KW-1133">Transmembrane helix</keyword>